<dbReference type="PANTHER" id="PTHR31836:SF28">
    <property type="entry name" value="SRCR DOMAIN-CONTAINING PROTEIN-RELATED"/>
    <property type="match status" value="1"/>
</dbReference>
<protein>
    <submittedName>
        <fullName evidence="4">Allergen Asp F7</fullName>
    </submittedName>
</protein>
<evidence type="ECO:0000313" key="5">
    <source>
        <dbReference type="Proteomes" id="UP000001745"/>
    </source>
</evidence>
<accession>B8LTU0</accession>
<feature type="signal peptide" evidence="3">
    <location>
        <begin position="1"/>
        <end position="19"/>
    </location>
</feature>
<dbReference type="EMBL" id="EQ962652">
    <property type="protein sequence ID" value="EED23682.1"/>
    <property type="molecule type" value="Genomic_DNA"/>
</dbReference>
<sequence length="274" mass="27115">MVFSKAFALAAIFATLTAAAPVNQRRAVVYETVTEVDVTTIDTTITVFPGEPTPAVAAAVYTTEAVVTSTTPAAVPTSTVAPSPAPVAETTTTPTQAPPAPPTTTTSTTPTQSPSPPPVQEAAAPPTTTTAAPVPTTTVAPPAPTTTSTPPAPTTTSTPPAPASTAPAGSSSGSGLSGTGDGTYYDTATSLAAPSYCGTANDGSTENVVALSHAIMDQSLCGAKITVSYKGNTATGIVVDKCAGCDAKSIDMSRAMFGDLASFDAGRITVSWSI</sequence>
<dbReference type="Gene3D" id="2.40.40.10">
    <property type="entry name" value="RlpA-like domain"/>
    <property type="match status" value="1"/>
</dbReference>
<dbReference type="InterPro" id="IPR051477">
    <property type="entry name" value="Expansin_CellWall"/>
</dbReference>
<name>B8LTU0_TALSN</name>
<keyword evidence="5" id="KW-1185">Reference proteome</keyword>
<keyword evidence="1 3" id="KW-0732">Signal</keyword>
<reference evidence="5" key="1">
    <citation type="journal article" date="2015" name="Genome Announc.">
        <title>Genome sequence of the AIDS-associated pathogen Penicillium marneffei (ATCC18224) and its near taxonomic relative Talaromyces stipitatus (ATCC10500).</title>
        <authorList>
            <person name="Nierman W.C."/>
            <person name="Fedorova-Abrams N.D."/>
            <person name="Andrianopoulos A."/>
        </authorList>
    </citation>
    <scope>NUCLEOTIDE SEQUENCE [LARGE SCALE GENOMIC DNA]</scope>
    <source>
        <strain evidence="5">ATCC 10500 / CBS 375.48 / QM 6759 / NRRL 1006</strain>
    </source>
</reference>
<dbReference type="HOGENOM" id="CLU_052701_1_0_1"/>
<feature type="compositionally biased region" description="Low complexity" evidence="2">
    <location>
        <begin position="103"/>
        <end position="112"/>
    </location>
</feature>
<feature type="compositionally biased region" description="Low complexity" evidence="2">
    <location>
        <begin position="120"/>
        <end position="174"/>
    </location>
</feature>
<dbReference type="InterPro" id="IPR036908">
    <property type="entry name" value="RlpA-like_sf"/>
</dbReference>
<dbReference type="eggNOG" id="ENOG502S2E4">
    <property type="taxonomic scope" value="Eukaryota"/>
</dbReference>
<evidence type="ECO:0000256" key="1">
    <source>
        <dbReference type="ARBA" id="ARBA00022729"/>
    </source>
</evidence>
<dbReference type="PANTHER" id="PTHR31836">
    <property type="match status" value="1"/>
</dbReference>
<organism evidence="4 5">
    <name type="scientific">Talaromyces stipitatus (strain ATCC 10500 / CBS 375.48 / QM 6759 / NRRL 1006)</name>
    <name type="common">Penicillium stipitatum</name>
    <dbReference type="NCBI Taxonomy" id="441959"/>
    <lineage>
        <taxon>Eukaryota</taxon>
        <taxon>Fungi</taxon>
        <taxon>Dikarya</taxon>
        <taxon>Ascomycota</taxon>
        <taxon>Pezizomycotina</taxon>
        <taxon>Eurotiomycetes</taxon>
        <taxon>Eurotiomycetidae</taxon>
        <taxon>Eurotiales</taxon>
        <taxon>Trichocomaceae</taxon>
        <taxon>Talaromyces</taxon>
        <taxon>Talaromyces sect. Talaromyces</taxon>
    </lineage>
</organism>
<dbReference type="OMA" id="WETVTDI"/>
<dbReference type="RefSeq" id="XP_002341069.1">
    <property type="nucleotide sequence ID" value="XM_002341028.1"/>
</dbReference>
<dbReference type="SUPFAM" id="SSF50685">
    <property type="entry name" value="Barwin-like endoglucanases"/>
    <property type="match status" value="1"/>
</dbReference>
<evidence type="ECO:0000256" key="3">
    <source>
        <dbReference type="SAM" id="SignalP"/>
    </source>
</evidence>
<evidence type="ECO:0000313" key="4">
    <source>
        <dbReference type="EMBL" id="EED23682.1"/>
    </source>
</evidence>
<dbReference type="CDD" id="cd22191">
    <property type="entry name" value="DPBB_RlpA_EXP_N-like"/>
    <property type="match status" value="1"/>
</dbReference>
<dbReference type="STRING" id="441959.B8LTU0"/>
<evidence type="ECO:0000256" key="2">
    <source>
        <dbReference type="SAM" id="MobiDB-lite"/>
    </source>
</evidence>
<feature type="compositionally biased region" description="Low complexity" evidence="2">
    <location>
        <begin position="70"/>
        <end position="95"/>
    </location>
</feature>
<feature type="chain" id="PRO_5002877380" evidence="3">
    <location>
        <begin position="20"/>
        <end position="274"/>
    </location>
</feature>
<dbReference type="Proteomes" id="UP000001745">
    <property type="component" value="Unassembled WGS sequence"/>
</dbReference>
<dbReference type="InParanoid" id="B8LTU0"/>
<dbReference type="PRINTS" id="PR01217">
    <property type="entry name" value="PRICHEXTENSN"/>
</dbReference>
<proteinExistence type="predicted"/>
<gene>
    <name evidence="4" type="ORF">TSTA_070870</name>
</gene>
<feature type="region of interest" description="Disordered" evidence="2">
    <location>
        <begin position="70"/>
        <end position="177"/>
    </location>
</feature>
<dbReference type="GeneID" id="8105953"/>
<dbReference type="OrthoDB" id="623670at2759"/>
<dbReference type="VEuPathDB" id="FungiDB:TSTA_070870"/>
<dbReference type="AlphaFoldDB" id="B8LTU0"/>